<dbReference type="EMBL" id="QAOM01000044">
    <property type="protein sequence ID" value="PTQ79232.1"/>
    <property type="molecule type" value="Genomic_DNA"/>
</dbReference>
<accession>A0A2T5I5Z7</accession>
<reference evidence="1 2" key="1">
    <citation type="submission" date="2018-04" db="EMBL/GenBank/DDBJ databases">
        <title>Genomic Encyclopedia of Archaeal and Bacterial Type Strains, Phase II (KMG-II): from individual species to whole genera.</title>
        <authorList>
            <person name="Goeker M."/>
        </authorList>
    </citation>
    <scope>NUCLEOTIDE SEQUENCE [LARGE SCALE GENOMIC DNA]</scope>
    <source>
        <strain evidence="1 2">DSM 18806</strain>
    </source>
</reference>
<keyword evidence="2" id="KW-1185">Reference proteome</keyword>
<protein>
    <submittedName>
        <fullName evidence="1">Uncharacterized protein</fullName>
    </submittedName>
</protein>
<dbReference type="Proteomes" id="UP000244161">
    <property type="component" value="Unassembled WGS sequence"/>
</dbReference>
<feature type="non-terminal residue" evidence="1">
    <location>
        <position position="1"/>
    </location>
</feature>
<evidence type="ECO:0000313" key="1">
    <source>
        <dbReference type="EMBL" id="PTQ79232.1"/>
    </source>
</evidence>
<organism evidence="1 2">
    <name type="scientific">Trichococcus patagoniensis</name>
    <dbReference type="NCBI Taxonomy" id="382641"/>
    <lineage>
        <taxon>Bacteria</taxon>
        <taxon>Bacillati</taxon>
        <taxon>Bacillota</taxon>
        <taxon>Bacilli</taxon>
        <taxon>Lactobacillales</taxon>
        <taxon>Carnobacteriaceae</taxon>
        <taxon>Trichococcus</taxon>
    </lineage>
</organism>
<proteinExistence type="predicted"/>
<gene>
    <name evidence="1" type="ORF">C8U37_1441</name>
</gene>
<name>A0A2T5I5Z7_9LACT</name>
<comment type="caution">
    <text evidence="1">The sequence shown here is derived from an EMBL/GenBank/DDBJ whole genome shotgun (WGS) entry which is preliminary data.</text>
</comment>
<dbReference type="AlphaFoldDB" id="A0A2T5I5Z7"/>
<evidence type="ECO:0000313" key="2">
    <source>
        <dbReference type="Proteomes" id="UP000244161"/>
    </source>
</evidence>
<sequence>NVINLRALTNKRQVEMGEVLSHFYLSLSFLAIEDATK</sequence>